<evidence type="ECO:0000313" key="5">
    <source>
        <dbReference type="EMBL" id="PKU80384.1"/>
    </source>
</evidence>
<keyword evidence="4" id="KW-0732">Signal</keyword>
<comment type="function">
    <text evidence="4">Dirigent proteins impart stereoselectivity on the phenoxy radical-coupling reaction, yielding optically active lignans from two molecules of coniferyl alcohol in the biosynthesis of lignans, flavonolignans, and alkaloids and thus plays a central role in plant secondary metabolism.</text>
</comment>
<dbReference type="Pfam" id="PF03018">
    <property type="entry name" value="Dirigent"/>
    <property type="match status" value="1"/>
</dbReference>
<comment type="similarity">
    <text evidence="1 4">Belongs to the plant dirigent protein family.</text>
</comment>
<reference evidence="5 6" key="2">
    <citation type="journal article" date="2017" name="Nature">
        <title>The Apostasia genome and the evolution of orchids.</title>
        <authorList>
            <person name="Zhang G.Q."/>
            <person name="Liu K.W."/>
            <person name="Li Z."/>
            <person name="Lohaus R."/>
            <person name="Hsiao Y.Y."/>
            <person name="Niu S.C."/>
            <person name="Wang J.Y."/>
            <person name="Lin Y.C."/>
            <person name="Xu Q."/>
            <person name="Chen L.J."/>
            <person name="Yoshida K."/>
            <person name="Fujiwara S."/>
            <person name="Wang Z.W."/>
            <person name="Zhang Y.Q."/>
            <person name="Mitsuda N."/>
            <person name="Wang M."/>
            <person name="Liu G.H."/>
            <person name="Pecoraro L."/>
            <person name="Huang H.X."/>
            <person name="Xiao X.J."/>
            <person name="Lin M."/>
            <person name="Wu X.Y."/>
            <person name="Wu W.L."/>
            <person name="Chen Y.Y."/>
            <person name="Chang S.B."/>
            <person name="Sakamoto S."/>
            <person name="Ohme-Takagi M."/>
            <person name="Yagi M."/>
            <person name="Zeng S.J."/>
            <person name="Shen C.Y."/>
            <person name="Yeh C.M."/>
            <person name="Luo Y.B."/>
            <person name="Tsai W.C."/>
            <person name="Van de Peer Y."/>
            <person name="Liu Z.J."/>
        </authorList>
    </citation>
    <scope>NUCLEOTIDE SEQUENCE [LARGE SCALE GENOMIC DNA]</scope>
    <source>
        <tissue evidence="5">The whole plant</tissue>
    </source>
</reference>
<dbReference type="AlphaFoldDB" id="A0A2I0WXK1"/>
<keyword evidence="4" id="KW-0052">Apoplast</keyword>
<name>A0A2I0WXK1_9ASPA</name>
<sequence>MPISISKRHLLLLLLVLLLSKSNSANPNPSDKLTHIRFYFHDIIRGRNRTDVRVTKPAVASPAAFGMITVMDDPLTEAPDPKSRLVGRAQGFYAAADQNELSLLMAMNLAFTAGEYNGSVLSVLGRNQPFYPVREMPVIGGSGAFRFARGYAEARTHSFSRDVAVVEYNVYLMHI</sequence>
<feature type="signal peptide" evidence="4">
    <location>
        <begin position="1"/>
        <end position="25"/>
    </location>
</feature>
<dbReference type="GO" id="GO:0009699">
    <property type="term" value="P:phenylpropanoid biosynthetic process"/>
    <property type="evidence" value="ECO:0007669"/>
    <property type="project" value="UniProtKB-ARBA"/>
</dbReference>
<dbReference type="Proteomes" id="UP000233837">
    <property type="component" value="Unassembled WGS sequence"/>
</dbReference>
<gene>
    <name evidence="5" type="primary">PI206</name>
    <name evidence="5" type="ORF">MA16_Dca019876</name>
</gene>
<accession>A0A2I0WXK1</accession>
<dbReference type="Gene3D" id="2.40.480.10">
    <property type="entry name" value="Allene oxide cyclase-like"/>
    <property type="match status" value="1"/>
</dbReference>
<evidence type="ECO:0000313" key="6">
    <source>
        <dbReference type="Proteomes" id="UP000233837"/>
    </source>
</evidence>
<comment type="subcellular location">
    <subcellularLocation>
        <location evidence="4">Secreted</location>
        <location evidence="4">Extracellular space</location>
        <location evidence="4">Apoplast</location>
    </subcellularLocation>
</comment>
<comment type="subunit">
    <text evidence="2 4">Homodimer.</text>
</comment>
<evidence type="ECO:0000256" key="4">
    <source>
        <dbReference type="RuleBase" id="RU363099"/>
    </source>
</evidence>
<dbReference type="OrthoDB" id="1864232at2759"/>
<evidence type="ECO:0000256" key="3">
    <source>
        <dbReference type="ARBA" id="ARBA00022525"/>
    </source>
</evidence>
<proteinExistence type="inferred from homology"/>
<organism evidence="5 6">
    <name type="scientific">Dendrobium catenatum</name>
    <dbReference type="NCBI Taxonomy" id="906689"/>
    <lineage>
        <taxon>Eukaryota</taxon>
        <taxon>Viridiplantae</taxon>
        <taxon>Streptophyta</taxon>
        <taxon>Embryophyta</taxon>
        <taxon>Tracheophyta</taxon>
        <taxon>Spermatophyta</taxon>
        <taxon>Magnoliopsida</taxon>
        <taxon>Liliopsida</taxon>
        <taxon>Asparagales</taxon>
        <taxon>Orchidaceae</taxon>
        <taxon>Epidendroideae</taxon>
        <taxon>Malaxideae</taxon>
        <taxon>Dendrobiinae</taxon>
        <taxon>Dendrobium</taxon>
    </lineage>
</organism>
<dbReference type="EMBL" id="KZ502358">
    <property type="protein sequence ID" value="PKU80384.1"/>
    <property type="molecule type" value="Genomic_DNA"/>
</dbReference>
<evidence type="ECO:0000256" key="1">
    <source>
        <dbReference type="ARBA" id="ARBA00010746"/>
    </source>
</evidence>
<dbReference type="GO" id="GO:0048046">
    <property type="term" value="C:apoplast"/>
    <property type="evidence" value="ECO:0007669"/>
    <property type="project" value="UniProtKB-SubCell"/>
</dbReference>
<dbReference type="PANTHER" id="PTHR21495">
    <property type="entry name" value="NUCLEOPORIN-RELATED"/>
    <property type="match status" value="1"/>
</dbReference>
<feature type="chain" id="PRO_5013988694" description="Dirigent protein" evidence="4">
    <location>
        <begin position="26"/>
        <end position="175"/>
    </location>
</feature>
<protein>
    <recommendedName>
        <fullName evidence="4">Dirigent protein</fullName>
    </recommendedName>
</protein>
<keyword evidence="3 4" id="KW-0964">Secreted</keyword>
<dbReference type="InterPro" id="IPR004265">
    <property type="entry name" value="Dirigent"/>
</dbReference>
<evidence type="ECO:0000256" key="2">
    <source>
        <dbReference type="ARBA" id="ARBA00011738"/>
    </source>
</evidence>
<reference evidence="5 6" key="1">
    <citation type="journal article" date="2016" name="Sci. Rep.">
        <title>The Dendrobium catenatum Lindl. genome sequence provides insights into polysaccharide synthase, floral development and adaptive evolution.</title>
        <authorList>
            <person name="Zhang G.Q."/>
            <person name="Xu Q."/>
            <person name="Bian C."/>
            <person name="Tsai W.C."/>
            <person name="Yeh C.M."/>
            <person name="Liu K.W."/>
            <person name="Yoshida K."/>
            <person name="Zhang L.S."/>
            <person name="Chang S.B."/>
            <person name="Chen F."/>
            <person name="Shi Y."/>
            <person name="Su Y.Y."/>
            <person name="Zhang Y.Q."/>
            <person name="Chen L.J."/>
            <person name="Yin Y."/>
            <person name="Lin M."/>
            <person name="Huang H."/>
            <person name="Deng H."/>
            <person name="Wang Z.W."/>
            <person name="Zhu S.L."/>
            <person name="Zhao X."/>
            <person name="Deng C."/>
            <person name="Niu S.C."/>
            <person name="Huang J."/>
            <person name="Wang M."/>
            <person name="Liu G.H."/>
            <person name="Yang H.J."/>
            <person name="Xiao X.J."/>
            <person name="Hsiao Y.Y."/>
            <person name="Wu W.L."/>
            <person name="Chen Y.Y."/>
            <person name="Mitsuda N."/>
            <person name="Ohme-Takagi M."/>
            <person name="Luo Y.B."/>
            <person name="Van de Peer Y."/>
            <person name="Liu Z.J."/>
        </authorList>
    </citation>
    <scope>NUCLEOTIDE SEQUENCE [LARGE SCALE GENOMIC DNA]</scope>
    <source>
        <tissue evidence="5">The whole plant</tissue>
    </source>
</reference>
<dbReference type="InterPro" id="IPR044859">
    <property type="entry name" value="Allene_oxi_cyc_Dirigent"/>
</dbReference>
<keyword evidence="6" id="KW-1185">Reference proteome</keyword>